<dbReference type="PANTHER" id="PTHR12138:SF152">
    <property type="entry name" value="C2H2-TYPE DOMAIN-CONTAINING PROTEIN"/>
    <property type="match status" value="1"/>
</dbReference>
<dbReference type="OMA" id="TRCWTED"/>
<accession>A0A8I5NLJ3</accession>
<evidence type="ECO:0000313" key="2">
    <source>
        <dbReference type="Proteomes" id="UP000028761"/>
    </source>
</evidence>
<dbReference type="GeneTree" id="ENSGT01150000286943"/>
<organism evidence="1 2">
    <name type="scientific">Papio anubis</name>
    <name type="common">Olive baboon</name>
    <dbReference type="NCBI Taxonomy" id="9555"/>
    <lineage>
        <taxon>Eukaryota</taxon>
        <taxon>Metazoa</taxon>
        <taxon>Chordata</taxon>
        <taxon>Craniata</taxon>
        <taxon>Vertebrata</taxon>
        <taxon>Euteleostomi</taxon>
        <taxon>Mammalia</taxon>
        <taxon>Eutheria</taxon>
        <taxon>Euarchontoglires</taxon>
        <taxon>Primates</taxon>
        <taxon>Haplorrhini</taxon>
        <taxon>Catarrhini</taxon>
        <taxon>Cercopithecidae</taxon>
        <taxon>Cercopithecinae</taxon>
        <taxon>Papio</taxon>
    </lineage>
</organism>
<reference evidence="1 2" key="1">
    <citation type="submission" date="2012-03" db="EMBL/GenBank/DDBJ databases">
        <title>Whole Genome Assembly of Papio anubis.</title>
        <authorList>
            <person name="Liu Y.L."/>
            <person name="Abraham K.A."/>
            <person name="Akbar H.A."/>
            <person name="Ali S.A."/>
            <person name="Anosike U.A."/>
            <person name="Aqrawi P.A."/>
            <person name="Arias F.A."/>
            <person name="Attaway T.A."/>
            <person name="Awwad R.A."/>
            <person name="Babu C.B."/>
            <person name="Bandaranaike D.B."/>
            <person name="Battles P.B."/>
            <person name="Bell A.B."/>
            <person name="Beltran B.B."/>
            <person name="Berhane-Mersha D.B."/>
            <person name="Bess C.B."/>
            <person name="Bickham C.B."/>
            <person name="Bolden T.B."/>
            <person name="Carter K.C."/>
            <person name="Chau D.C."/>
            <person name="Chavez A.C."/>
            <person name="Clerc-Blankenburg K.C."/>
            <person name="Coyle M.C."/>
            <person name="Dao M.D."/>
            <person name="Davila M.L.D."/>
            <person name="Davy-Carroll L.D."/>
            <person name="Denson S.D."/>
            <person name="Dinh H.D."/>
            <person name="Fernandez S.F."/>
            <person name="Fernando P.F."/>
            <person name="Forbes L.F."/>
            <person name="Francis C.F."/>
            <person name="Francisco L.F."/>
            <person name="Fu Q.F."/>
            <person name="Garcia-Iii R.G."/>
            <person name="Garrett T.G."/>
            <person name="Gross S.G."/>
            <person name="Gubbala S.G."/>
            <person name="Hirani K.H."/>
            <person name="Hogues M.H."/>
            <person name="Hollins B.H."/>
            <person name="Jackson L.J."/>
            <person name="Javaid M.J."/>
            <person name="Jhangiani S.J."/>
            <person name="Johnson A.J."/>
            <person name="Johnson B.J."/>
            <person name="Jones J.J."/>
            <person name="Joshi V.J."/>
            <person name="Kalu J.K."/>
            <person name="Khan N.K."/>
            <person name="Korchina V.K."/>
            <person name="Kovar C.K."/>
            <person name="Lago L.L."/>
            <person name="Lara F.L."/>
            <person name="Le T.-K.L."/>
            <person name="Lee S.L."/>
            <person name="Legall-Iii F.L."/>
            <person name="Lemon S.L."/>
            <person name="Liu J.L."/>
            <person name="Liu Y.-S.L."/>
            <person name="Liyanage D.L."/>
            <person name="Lopez J.L."/>
            <person name="Lorensuhewa L.L."/>
            <person name="Mata R.M."/>
            <person name="Mathew T.M."/>
            <person name="Mercado C.M."/>
            <person name="Mercado I.M."/>
            <person name="Morales K.M."/>
            <person name="Morgan M.M."/>
            <person name="Munidasa M.M."/>
            <person name="Ngo D.N."/>
            <person name="Nguyen L.N."/>
            <person name="Nguyen T.N."/>
            <person name="Nguyen N.N."/>
            <person name="Obregon M.O."/>
            <person name="Okwuonu G.O."/>
            <person name="Ongeri F.O."/>
            <person name="Onwere C.O."/>
            <person name="Osifeso I.O."/>
            <person name="Parra A.P."/>
            <person name="Patil S.P."/>
            <person name="Perez A.P."/>
            <person name="Perez Y.P."/>
            <person name="Pham C.P."/>
            <person name="Pu L.-L.P."/>
            <person name="Puazo M.P."/>
            <person name="Quiroz J.Q."/>
            <person name="Rouhana J.R."/>
            <person name="Ruiz M.R."/>
            <person name="Ruiz S.-J.R."/>
            <person name="Saada N.S."/>
            <person name="Santibanez J.S."/>
            <person name="Scheel M.S."/>
            <person name="Schneider B.S."/>
            <person name="Simmons D.S."/>
            <person name="Sisson I.S."/>
            <person name="Tang L.-Y.T."/>
            <person name="Thornton R.T."/>
            <person name="Tisius J.T."/>
            <person name="Toledanes G.T."/>
            <person name="Trejos Z.T."/>
            <person name="Usmani K.U."/>
            <person name="Varghese R.V."/>
            <person name="Vattathil S.V."/>
            <person name="Vee V.V."/>
            <person name="Walker D.W."/>
            <person name="Weissenberger G.W."/>
            <person name="White C.W."/>
            <person name="Williams A.W."/>
            <person name="Woodworth J.W."/>
            <person name="Wright R.W."/>
            <person name="Zhu Y.Z."/>
            <person name="Han Y.H."/>
            <person name="Newsham I.N."/>
            <person name="Nazareth L.N."/>
            <person name="Worley K.W."/>
            <person name="Muzny D.M."/>
            <person name="Rogers J.R."/>
            <person name="Gibbs R.G."/>
        </authorList>
    </citation>
    <scope>NUCLEOTIDE SEQUENCE [LARGE SCALE GENOMIC DNA]</scope>
</reference>
<dbReference type="PRINTS" id="PR02045">
    <property type="entry name" value="F138DOMAIN"/>
</dbReference>
<dbReference type="AlphaFoldDB" id="A0A8I5NLJ3"/>
<proteinExistence type="predicted"/>
<reference evidence="1" key="3">
    <citation type="submission" date="2025-09" db="UniProtKB">
        <authorList>
            <consortium name="Ensembl"/>
        </authorList>
    </citation>
    <scope>IDENTIFICATION</scope>
</reference>
<evidence type="ECO:0000313" key="1">
    <source>
        <dbReference type="Ensembl" id="ENSPANP00000050867.1"/>
    </source>
</evidence>
<dbReference type="Proteomes" id="UP000028761">
    <property type="component" value="Chromosome X"/>
</dbReference>
<name>A0A8I5NLJ3_PAPAN</name>
<dbReference type="PANTHER" id="PTHR12138">
    <property type="entry name" value="PRIMATE-EXPANDED PROTEIN FAMILY"/>
    <property type="match status" value="1"/>
</dbReference>
<protein>
    <submittedName>
        <fullName evidence="1">Uncharacterized protein</fullName>
    </submittedName>
</protein>
<sequence>MDLFAISLSSSMKCLLKYFNLFFFFETESHSVTRLECSGAISAHCNLCLPGSSHSPASASRVAGTTGACHHTQLVFVFLVETGFHHVSQDGLDLLTL</sequence>
<keyword evidence="2" id="KW-1185">Reference proteome</keyword>
<dbReference type="Ensembl" id="ENSPANT00000065057.1">
    <property type="protein sequence ID" value="ENSPANP00000050867.1"/>
    <property type="gene ID" value="ENSPANG00000046605.1"/>
</dbReference>
<reference evidence="1" key="2">
    <citation type="submission" date="2025-08" db="UniProtKB">
        <authorList>
            <consortium name="Ensembl"/>
        </authorList>
    </citation>
    <scope>IDENTIFICATION</scope>
</reference>